<accession>A0A934ULH1</accession>
<dbReference type="AlphaFoldDB" id="A0A934ULH1"/>
<name>A0A934ULH1_9SPHI</name>
<reference evidence="2" key="1">
    <citation type="submission" date="2020-12" db="EMBL/GenBank/DDBJ databases">
        <title>Bacterial novel species Mucilaginibacter sp. SD-g isolated from soil.</title>
        <authorList>
            <person name="Jung H.-Y."/>
        </authorList>
    </citation>
    <scope>NUCLEOTIDE SEQUENCE</scope>
    <source>
        <strain evidence="2">SD-g</strain>
    </source>
</reference>
<dbReference type="Proteomes" id="UP000613193">
    <property type="component" value="Unassembled WGS sequence"/>
</dbReference>
<dbReference type="SUPFAM" id="SSF159888">
    <property type="entry name" value="YdhG-like"/>
    <property type="match status" value="1"/>
</dbReference>
<evidence type="ECO:0000313" key="2">
    <source>
        <dbReference type="EMBL" id="MBK0378339.1"/>
    </source>
</evidence>
<dbReference type="Pfam" id="PF08818">
    <property type="entry name" value="DUF1801"/>
    <property type="match status" value="1"/>
</dbReference>
<dbReference type="InterPro" id="IPR014922">
    <property type="entry name" value="YdhG-like"/>
</dbReference>
<keyword evidence="3" id="KW-1185">Reference proteome</keyword>
<feature type="domain" description="YdhG-like" evidence="1">
    <location>
        <begin position="28"/>
        <end position="128"/>
    </location>
</feature>
<protein>
    <submittedName>
        <fullName evidence="2">DUF1801 domain-containing protein</fullName>
    </submittedName>
</protein>
<organism evidence="2 3">
    <name type="scientific">Mucilaginibacter segetis</name>
    <dbReference type="NCBI Taxonomy" id="2793071"/>
    <lineage>
        <taxon>Bacteria</taxon>
        <taxon>Pseudomonadati</taxon>
        <taxon>Bacteroidota</taxon>
        <taxon>Sphingobacteriia</taxon>
        <taxon>Sphingobacteriales</taxon>
        <taxon>Sphingobacteriaceae</taxon>
        <taxon>Mucilaginibacter</taxon>
    </lineage>
</organism>
<gene>
    <name evidence="2" type="ORF">I5M19_03415</name>
</gene>
<proteinExistence type="predicted"/>
<dbReference type="EMBL" id="JAEHFW010000001">
    <property type="protein sequence ID" value="MBK0378339.1"/>
    <property type="molecule type" value="Genomic_DNA"/>
</dbReference>
<evidence type="ECO:0000259" key="1">
    <source>
        <dbReference type="Pfam" id="PF08818"/>
    </source>
</evidence>
<dbReference type="RefSeq" id="WP_200064039.1">
    <property type="nucleotide sequence ID" value="NZ_JAEHFW010000001.1"/>
</dbReference>
<comment type="caution">
    <text evidence="2">The sequence shown here is derived from an EMBL/GenBank/DDBJ whole genome shotgun (WGS) entry which is preliminary data.</text>
</comment>
<evidence type="ECO:0000313" key="3">
    <source>
        <dbReference type="Proteomes" id="UP000613193"/>
    </source>
</evidence>
<sequence>MAEQKTKPTTQTPQTFLDTIADENVCNDCYKLINIMEEASGEPATMWGTAIIGFGKYNYKYASGHEGYSCLAGFSPRKNNIITLYIMGGTESNDLLAKFGKYKAGKGCIYIKKLQDIDNDILKKLIERSCNLLKEKYPA</sequence>